<evidence type="ECO:0000313" key="3">
    <source>
        <dbReference type="Proteomes" id="UP000028924"/>
    </source>
</evidence>
<organism evidence="2 3">
    <name type="scientific">Auxenochlorella protothecoides</name>
    <name type="common">Green microalga</name>
    <name type="synonym">Chlorella protothecoides</name>
    <dbReference type="NCBI Taxonomy" id="3075"/>
    <lineage>
        <taxon>Eukaryota</taxon>
        <taxon>Viridiplantae</taxon>
        <taxon>Chlorophyta</taxon>
        <taxon>core chlorophytes</taxon>
        <taxon>Trebouxiophyceae</taxon>
        <taxon>Chlorellales</taxon>
        <taxon>Chlorellaceae</taxon>
        <taxon>Auxenochlorella</taxon>
    </lineage>
</organism>
<gene>
    <name evidence="2" type="ORF">F751_3151</name>
</gene>
<evidence type="ECO:0000256" key="1">
    <source>
        <dbReference type="SAM" id="MobiDB-lite"/>
    </source>
</evidence>
<name>A0A087SFC9_AUXPR</name>
<dbReference type="KEGG" id="apro:F751_3151"/>
<dbReference type="AlphaFoldDB" id="A0A087SFC9"/>
<feature type="region of interest" description="Disordered" evidence="1">
    <location>
        <begin position="35"/>
        <end position="70"/>
    </location>
</feature>
<reference evidence="2 3" key="1">
    <citation type="journal article" date="2014" name="BMC Genomics">
        <title>Oil accumulation mechanisms of the oleaginous microalga Chlorella protothecoides revealed through its genome, transcriptomes, and proteomes.</title>
        <authorList>
            <person name="Gao C."/>
            <person name="Wang Y."/>
            <person name="Shen Y."/>
            <person name="Yan D."/>
            <person name="He X."/>
            <person name="Dai J."/>
            <person name="Wu Q."/>
        </authorList>
    </citation>
    <scope>NUCLEOTIDE SEQUENCE [LARGE SCALE GENOMIC DNA]</scope>
    <source>
        <strain evidence="2 3">0710</strain>
    </source>
</reference>
<dbReference type="EMBL" id="KL662107">
    <property type="protein sequence ID" value="KFM24433.1"/>
    <property type="molecule type" value="Genomic_DNA"/>
</dbReference>
<sequence length="70" mass="7552">MSHRECFRGSSSVHMLPCSPQRCRDVSWEQKFARGSSTVSTSSPAATRPHSGEMCCGARRLVPGTRASPG</sequence>
<dbReference type="RefSeq" id="XP_011397321.1">
    <property type="nucleotide sequence ID" value="XM_011399019.1"/>
</dbReference>
<keyword evidence="3" id="KW-1185">Reference proteome</keyword>
<dbReference type="GeneID" id="23614542"/>
<protein>
    <submittedName>
        <fullName evidence="2">Uncharacterized protein</fullName>
    </submittedName>
</protein>
<proteinExistence type="predicted"/>
<evidence type="ECO:0000313" key="2">
    <source>
        <dbReference type="EMBL" id="KFM24433.1"/>
    </source>
</evidence>
<dbReference type="Proteomes" id="UP000028924">
    <property type="component" value="Unassembled WGS sequence"/>
</dbReference>
<accession>A0A087SFC9</accession>